<keyword evidence="2" id="KW-1133">Transmembrane helix</keyword>
<evidence type="ECO:0000313" key="3">
    <source>
        <dbReference type="EMBL" id="MFC7199346.1"/>
    </source>
</evidence>
<dbReference type="Gene3D" id="2.60.40.10">
    <property type="entry name" value="Immunoglobulins"/>
    <property type="match status" value="2"/>
</dbReference>
<evidence type="ECO:0000256" key="2">
    <source>
        <dbReference type="SAM" id="Phobius"/>
    </source>
</evidence>
<gene>
    <name evidence="3" type="ORF">ACFQJ9_07955</name>
</gene>
<keyword evidence="4" id="KW-1185">Reference proteome</keyword>
<comment type="caution">
    <text evidence="3">The sequence shown here is derived from an EMBL/GenBank/DDBJ whole genome shotgun (WGS) entry which is preliminary data.</text>
</comment>
<keyword evidence="2" id="KW-0472">Membrane</keyword>
<reference evidence="3 4" key="1">
    <citation type="journal article" date="2019" name="Int. J. Syst. Evol. Microbiol.">
        <title>The Global Catalogue of Microorganisms (GCM) 10K type strain sequencing project: providing services to taxonomists for standard genome sequencing and annotation.</title>
        <authorList>
            <consortium name="The Broad Institute Genomics Platform"/>
            <consortium name="The Broad Institute Genome Sequencing Center for Infectious Disease"/>
            <person name="Wu L."/>
            <person name="Ma J."/>
        </authorList>
    </citation>
    <scope>NUCLEOTIDE SEQUENCE [LARGE SCALE GENOMIC DNA]</scope>
    <source>
        <strain evidence="3 4">XZGYJ-43</strain>
    </source>
</reference>
<dbReference type="RefSeq" id="WP_279529280.1">
    <property type="nucleotide sequence ID" value="NZ_CP122312.1"/>
</dbReference>
<organism evidence="3 4">
    <name type="scientific">Halospeciosus flavus</name>
    <dbReference type="NCBI Taxonomy" id="3032283"/>
    <lineage>
        <taxon>Archaea</taxon>
        <taxon>Methanobacteriati</taxon>
        <taxon>Methanobacteriota</taxon>
        <taxon>Stenosarchaea group</taxon>
        <taxon>Halobacteria</taxon>
        <taxon>Halobacteriales</taxon>
        <taxon>Halobacteriaceae</taxon>
        <taxon>Halospeciosus</taxon>
    </lineage>
</organism>
<feature type="region of interest" description="Disordered" evidence="1">
    <location>
        <begin position="30"/>
        <end position="52"/>
    </location>
</feature>
<evidence type="ECO:0008006" key="5">
    <source>
        <dbReference type="Google" id="ProtNLM"/>
    </source>
</evidence>
<feature type="transmembrane region" description="Helical" evidence="2">
    <location>
        <begin position="683"/>
        <end position="703"/>
    </location>
</feature>
<accession>A0ABD5Z2F9</accession>
<evidence type="ECO:0000313" key="4">
    <source>
        <dbReference type="Proteomes" id="UP001596447"/>
    </source>
</evidence>
<protein>
    <recommendedName>
        <fullName evidence="5">CARDB domain-containing protein</fullName>
    </recommendedName>
</protein>
<sequence length="708" mass="75213">MRSVASLFVISLLLVSAVGPVAGVAAPDGSVPSASAATGTAPAEHQQSSTAATAAVDTTAQSDIVRDVTLHLTPDDSGHVRAVVTYRLPDSMTALRVYPSDLPELQSADGFSRESGHYAWDGTTESPRLVFRVPVNRSLETSRSIDGARDTPANSAAAGTVATATAATARTTAARSGFSFVDTGSWAIVPVPQFRTEWEWRGSGTVRLDRRASVAGSGATGGEMAYLGEYTEYTASGNGQHFRLVVPTPASMRESPDAVLRALVNASAMLRVGARDETVFFVAAPTSVQWGPAGLEYGGSDAWVSADSPLASASNVWFHEYVHTRQAYRTTTQTKWTTEAIAEYYSAFLTLRQDRIGFDAFRDLLARGSHSPYAGDVLVDPSTWDAGTPYYKGGLVFGGIDRRTRLATGSRHTAMDVFAQLNRDTDRVTADEFYTAVGDVAGPEVREFAVRYTQQPEAPRMWSYAEHREAFGETPPRIEYGDATYRVTGDYRNATVDTVPTLVVGETLRVTVPVKNTGGTTGEYEVTLGRNESVVAQTGGTLAPSERKTVTLTHTFAQTGEYTLWFGAERHAVAVKSPLPANVTGLSANRTTVEPGGAVEVVATVANPGDRPASGTFAVRVDGEVRAEWTTKLAANETATHRTTLVFEVPGEHVVRVGNRTVTVTVEGGGAVPTETPLPVPGFGVPAVLGAFVAVLAVLLARVGGRRT</sequence>
<dbReference type="EMBL" id="JBHTAR010000011">
    <property type="protein sequence ID" value="MFC7199346.1"/>
    <property type="molecule type" value="Genomic_DNA"/>
</dbReference>
<proteinExistence type="predicted"/>
<dbReference type="InterPro" id="IPR013783">
    <property type="entry name" value="Ig-like_fold"/>
</dbReference>
<keyword evidence="2" id="KW-0812">Transmembrane</keyword>
<dbReference type="AlphaFoldDB" id="A0ABD5Z2F9"/>
<name>A0ABD5Z2F9_9EURY</name>
<evidence type="ECO:0000256" key="1">
    <source>
        <dbReference type="SAM" id="MobiDB-lite"/>
    </source>
</evidence>
<dbReference type="Proteomes" id="UP001596447">
    <property type="component" value="Unassembled WGS sequence"/>
</dbReference>